<dbReference type="SUPFAM" id="SSF54373">
    <property type="entry name" value="FAD-linked reductases, C-terminal domain"/>
    <property type="match status" value="1"/>
</dbReference>
<dbReference type="EMBL" id="UINC01046418">
    <property type="protein sequence ID" value="SVB54410.1"/>
    <property type="molecule type" value="Genomic_DNA"/>
</dbReference>
<dbReference type="Pfam" id="PF05199">
    <property type="entry name" value="GMC_oxred_C"/>
    <property type="match status" value="1"/>
</dbReference>
<name>A0A382EUL9_9ZZZZ</name>
<organism evidence="7">
    <name type="scientific">marine metagenome</name>
    <dbReference type="NCBI Taxonomy" id="408172"/>
    <lineage>
        <taxon>unclassified sequences</taxon>
        <taxon>metagenomes</taxon>
        <taxon>ecological metagenomes</taxon>
    </lineage>
</organism>
<evidence type="ECO:0000259" key="6">
    <source>
        <dbReference type="Pfam" id="PF05199"/>
    </source>
</evidence>
<evidence type="ECO:0000259" key="5">
    <source>
        <dbReference type="Pfam" id="PF00732"/>
    </source>
</evidence>
<evidence type="ECO:0000256" key="4">
    <source>
        <dbReference type="ARBA" id="ARBA00023002"/>
    </source>
</evidence>
<keyword evidence="3" id="KW-0274">FAD</keyword>
<feature type="domain" description="Glucose-methanol-choline oxidoreductase C-terminal" evidence="6">
    <location>
        <begin position="339"/>
        <end position="456"/>
    </location>
</feature>
<dbReference type="AlphaFoldDB" id="A0A382EUL9"/>
<dbReference type="GO" id="GO:0016614">
    <property type="term" value="F:oxidoreductase activity, acting on CH-OH group of donors"/>
    <property type="evidence" value="ECO:0007669"/>
    <property type="project" value="InterPro"/>
</dbReference>
<protein>
    <recommendedName>
        <fullName evidence="8">Glucose-methanol-choline oxidoreductase C-terminal domain-containing protein</fullName>
    </recommendedName>
</protein>
<dbReference type="InterPro" id="IPR000172">
    <property type="entry name" value="GMC_OxRdtase_N"/>
</dbReference>
<sequence length="471" mass="51945">FSLSPNVRRRPEDYPVSVTDNGGFRPGISMFNAVGGTTIHWQAHFPRFHPSDFRVKSLDGVADDWPLTYQDLEPYYNLNDRMMGVSGLHGDPANPPRIPRATPPLPVGRYGDTLIRGYEKMGWHWWVADQAIISRAYDGRPPCLLHGKCMYGCPIGSKASTDRTYWPKALANGAVLETWARSREVMVDSRGRVRGVLYYDRDGSLQEQPGKIVVVCCNGVGTPRLLLNSKSRYFPDGLANSNGMVGRNFMVHPTRFMEGIFKETLDGHIGPFGAPLYSQEFYETDLSRGFVRGYTMVSGRTYGPLAHSRQIPWGANHHLEMARHFPHTAGIAALCEDLPNENNRVDLDPDLTDSHGIPAPRVTYTLGDNTTQMLEHGAARATEVLKAAGATEVRDARGNANMAHLMGTARMGTDPRRSVVNPANQAHDVENLFIVDGSSFVTSAGVNPTSTIGALALRAADGIWGRRGEWN</sequence>
<dbReference type="PANTHER" id="PTHR46056:SF12">
    <property type="entry name" value="LONG-CHAIN-ALCOHOL OXIDASE"/>
    <property type="match status" value="1"/>
</dbReference>
<reference evidence="7" key="1">
    <citation type="submission" date="2018-05" db="EMBL/GenBank/DDBJ databases">
        <authorList>
            <person name="Lanie J.A."/>
            <person name="Ng W.-L."/>
            <person name="Kazmierczak K.M."/>
            <person name="Andrzejewski T.M."/>
            <person name="Davidsen T.M."/>
            <person name="Wayne K.J."/>
            <person name="Tettelin H."/>
            <person name="Glass J.I."/>
            <person name="Rusch D."/>
            <person name="Podicherti R."/>
            <person name="Tsui H.-C.T."/>
            <person name="Winkler M.E."/>
        </authorList>
    </citation>
    <scope>NUCLEOTIDE SEQUENCE</scope>
</reference>
<dbReference type="Pfam" id="PF00732">
    <property type="entry name" value="GMC_oxred_N"/>
    <property type="match status" value="1"/>
</dbReference>
<comment type="similarity">
    <text evidence="1">Belongs to the GMC oxidoreductase family.</text>
</comment>
<dbReference type="SUPFAM" id="SSF51905">
    <property type="entry name" value="FAD/NAD(P)-binding domain"/>
    <property type="match status" value="1"/>
</dbReference>
<dbReference type="InterPro" id="IPR036188">
    <property type="entry name" value="FAD/NAD-bd_sf"/>
</dbReference>
<accession>A0A382EUL9</accession>
<dbReference type="Gene3D" id="3.50.50.60">
    <property type="entry name" value="FAD/NAD(P)-binding domain"/>
    <property type="match status" value="2"/>
</dbReference>
<evidence type="ECO:0000256" key="2">
    <source>
        <dbReference type="ARBA" id="ARBA00022630"/>
    </source>
</evidence>
<feature type="non-terminal residue" evidence="7">
    <location>
        <position position="1"/>
    </location>
</feature>
<evidence type="ECO:0000256" key="3">
    <source>
        <dbReference type="ARBA" id="ARBA00022827"/>
    </source>
</evidence>
<keyword evidence="4" id="KW-0560">Oxidoreductase</keyword>
<dbReference type="PANTHER" id="PTHR46056">
    <property type="entry name" value="LONG-CHAIN-ALCOHOL OXIDASE"/>
    <property type="match status" value="1"/>
</dbReference>
<dbReference type="InterPro" id="IPR007867">
    <property type="entry name" value="GMC_OxRtase_C"/>
</dbReference>
<evidence type="ECO:0000256" key="1">
    <source>
        <dbReference type="ARBA" id="ARBA00010790"/>
    </source>
</evidence>
<feature type="domain" description="Glucose-methanol-choline oxidoreductase N-terminal" evidence="5">
    <location>
        <begin position="113"/>
        <end position="253"/>
    </location>
</feature>
<dbReference type="GO" id="GO:0050660">
    <property type="term" value="F:flavin adenine dinucleotide binding"/>
    <property type="evidence" value="ECO:0007669"/>
    <property type="project" value="InterPro"/>
</dbReference>
<evidence type="ECO:0008006" key="8">
    <source>
        <dbReference type="Google" id="ProtNLM"/>
    </source>
</evidence>
<gene>
    <name evidence="7" type="ORF">METZ01_LOCUS207264</name>
</gene>
<keyword evidence="2" id="KW-0285">Flavoprotein</keyword>
<evidence type="ECO:0000313" key="7">
    <source>
        <dbReference type="EMBL" id="SVB54410.1"/>
    </source>
</evidence>
<proteinExistence type="inferred from homology"/>